<sequence>MRDSDRAIWDSRARLQRTRDLRADAPTRVPSQDERLTRIRQGVYARAEDLDGAPHGVQYLARIEATAQARRAPIFARESALAVHGVPYGREPERVFTIGGASTAGLKAGVQHARVTIAADDVVQERGLLVCSLPYALADTARHRDQRVAVAAIDAALHEQLVSKEAILDALSRQSRVGQARARASIAFAEGAAESVGESWSRVVLQLLGFPAPELQPAVRGASGRWWHPDFRWRLADLPRPLLGEFDGMTKYGDLAAREGLTPQQALAREKRREDDLRAENDTVHWVWGDVTTPRRLERILLARGVPRIRPSSLWLPGNR</sequence>
<gene>
    <name evidence="1" type="ORF">GCM10009640_10870</name>
</gene>
<comment type="caution">
    <text evidence="1">The sequence shown here is derived from an EMBL/GenBank/DDBJ whole genome shotgun (WGS) entry which is preliminary data.</text>
</comment>
<dbReference type="EMBL" id="BAAAKK010000003">
    <property type="protein sequence ID" value="GAA1420895.1"/>
    <property type="molecule type" value="Genomic_DNA"/>
</dbReference>
<evidence type="ECO:0000313" key="2">
    <source>
        <dbReference type="Proteomes" id="UP001501266"/>
    </source>
</evidence>
<proteinExistence type="predicted"/>
<organism evidence="1 2">
    <name type="scientific">Agrococcus citreus</name>
    <dbReference type="NCBI Taxonomy" id="84643"/>
    <lineage>
        <taxon>Bacteria</taxon>
        <taxon>Bacillati</taxon>
        <taxon>Actinomycetota</taxon>
        <taxon>Actinomycetes</taxon>
        <taxon>Micrococcales</taxon>
        <taxon>Microbacteriaceae</taxon>
        <taxon>Agrococcus</taxon>
    </lineage>
</organism>
<reference evidence="1 2" key="1">
    <citation type="journal article" date="2019" name="Int. J. Syst. Evol. Microbiol.">
        <title>The Global Catalogue of Microorganisms (GCM) 10K type strain sequencing project: providing services to taxonomists for standard genome sequencing and annotation.</title>
        <authorList>
            <consortium name="The Broad Institute Genomics Platform"/>
            <consortium name="The Broad Institute Genome Sequencing Center for Infectious Disease"/>
            <person name="Wu L."/>
            <person name="Ma J."/>
        </authorList>
    </citation>
    <scope>NUCLEOTIDE SEQUENCE [LARGE SCALE GENOMIC DNA]</scope>
    <source>
        <strain evidence="1 2">JCM 12398</strain>
    </source>
</reference>
<evidence type="ECO:0008006" key="3">
    <source>
        <dbReference type="Google" id="ProtNLM"/>
    </source>
</evidence>
<keyword evidence="2" id="KW-1185">Reference proteome</keyword>
<evidence type="ECO:0000313" key="1">
    <source>
        <dbReference type="EMBL" id="GAA1420895.1"/>
    </source>
</evidence>
<dbReference type="Proteomes" id="UP001501266">
    <property type="component" value="Unassembled WGS sequence"/>
</dbReference>
<protein>
    <recommendedName>
        <fullName evidence="3">Transcriptional regulator, AbiEi antitoxin, Type IV TA system</fullName>
    </recommendedName>
</protein>
<dbReference type="RefSeq" id="WP_343918203.1">
    <property type="nucleotide sequence ID" value="NZ_BAAAKK010000003.1"/>
</dbReference>
<accession>A0ABN1YS61</accession>
<name>A0ABN1YS61_9MICO</name>